<proteinExistence type="predicted"/>
<dbReference type="Proteomes" id="UP000253759">
    <property type="component" value="Unassembled WGS sequence"/>
</dbReference>
<dbReference type="OrthoDB" id="7965896at2"/>
<dbReference type="AlphaFoldDB" id="A0A369W8Q2"/>
<keyword evidence="2" id="KW-1185">Reference proteome</keyword>
<organism evidence="1 2">
    <name type="scientific">Pelagibacterium lacus</name>
    <dbReference type="NCBI Taxonomy" id="2282655"/>
    <lineage>
        <taxon>Bacteria</taxon>
        <taxon>Pseudomonadati</taxon>
        <taxon>Pseudomonadota</taxon>
        <taxon>Alphaproteobacteria</taxon>
        <taxon>Hyphomicrobiales</taxon>
        <taxon>Devosiaceae</taxon>
        <taxon>Pelagibacterium</taxon>
    </lineage>
</organism>
<dbReference type="EMBL" id="QQNH01000016">
    <property type="protein sequence ID" value="RDE08441.1"/>
    <property type="molecule type" value="Genomic_DNA"/>
</dbReference>
<accession>A0A369W8Q2</accession>
<evidence type="ECO:0000313" key="1">
    <source>
        <dbReference type="EMBL" id="RDE08441.1"/>
    </source>
</evidence>
<protein>
    <submittedName>
        <fullName evidence="1">Uncharacterized protein</fullName>
    </submittedName>
</protein>
<evidence type="ECO:0000313" key="2">
    <source>
        <dbReference type="Proteomes" id="UP000253759"/>
    </source>
</evidence>
<gene>
    <name evidence="1" type="ORF">DVH29_11260</name>
</gene>
<name>A0A369W8Q2_9HYPH</name>
<reference evidence="2" key="1">
    <citation type="submission" date="2018-07" db="EMBL/GenBank/DDBJ databases">
        <authorList>
            <person name="Liu B.-T."/>
            <person name="Du Z."/>
        </authorList>
    </citation>
    <scope>NUCLEOTIDE SEQUENCE [LARGE SCALE GENOMIC DNA]</scope>
    <source>
        <strain evidence="2">XYN52</strain>
    </source>
</reference>
<comment type="caution">
    <text evidence="1">The sequence shown here is derived from an EMBL/GenBank/DDBJ whole genome shotgun (WGS) entry which is preliminary data.</text>
</comment>
<dbReference type="RefSeq" id="WP_114646281.1">
    <property type="nucleotide sequence ID" value="NZ_QQNH01000016.1"/>
</dbReference>
<sequence>MAIRAVLDASGLKIGKPGFDADATAEANLNFNSDWSAFGLFLQDTHQVNWPSVPTNQRTGTYSHDVNYGAAFSTAPVFHVEVEIGGVWRVIGGSSSGARLRREIRIYTGGTWSRTAFFNLSVGATATELQIRGDFDVGGTFAQDRFLPPNLLLRYTVFSYNF</sequence>